<evidence type="ECO:0000259" key="3">
    <source>
        <dbReference type="Pfam" id="PF18962"/>
    </source>
</evidence>
<gene>
    <name evidence="4" type="ORF">ACFSSB_07700</name>
</gene>
<reference evidence="5" key="1">
    <citation type="journal article" date="2019" name="Int. J. Syst. Evol. Microbiol.">
        <title>The Global Catalogue of Microorganisms (GCM) 10K type strain sequencing project: providing services to taxonomists for standard genome sequencing and annotation.</title>
        <authorList>
            <consortium name="The Broad Institute Genomics Platform"/>
            <consortium name="The Broad Institute Genome Sequencing Center for Infectious Disease"/>
            <person name="Wu L."/>
            <person name="Ma J."/>
        </authorList>
    </citation>
    <scope>NUCLEOTIDE SEQUENCE [LARGE SCALE GENOMIC DNA]</scope>
    <source>
        <strain evidence="5">KCTC 42808</strain>
    </source>
</reference>
<evidence type="ECO:0000256" key="1">
    <source>
        <dbReference type="ARBA" id="ARBA00022729"/>
    </source>
</evidence>
<dbReference type="InterPro" id="IPR026444">
    <property type="entry name" value="Secre_tail"/>
</dbReference>
<keyword evidence="5" id="KW-1185">Reference proteome</keyword>
<evidence type="ECO:0000313" key="4">
    <source>
        <dbReference type="EMBL" id="MFD2542197.1"/>
    </source>
</evidence>
<accession>A0ABW5JZM9</accession>
<feature type="chain" id="PRO_5045458640" evidence="2">
    <location>
        <begin position="20"/>
        <end position="516"/>
    </location>
</feature>
<keyword evidence="1 2" id="KW-0732">Signal</keyword>
<evidence type="ECO:0000256" key="2">
    <source>
        <dbReference type="SAM" id="SignalP"/>
    </source>
</evidence>
<protein>
    <submittedName>
        <fullName evidence="4">T9SS type A sorting domain-containing protein</fullName>
    </submittedName>
</protein>
<name>A0ABW5JZM9_9FLAO</name>
<proteinExistence type="predicted"/>
<evidence type="ECO:0000313" key="5">
    <source>
        <dbReference type="Proteomes" id="UP001597467"/>
    </source>
</evidence>
<dbReference type="Pfam" id="PF18962">
    <property type="entry name" value="Por_Secre_tail"/>
    <property type="match status" value="1"/>
</dbReference>
<feature type="domain" description="Secretion system C-terminal sorting" evidence="3">
    <location>
        <begin position="438"/>
        <end position="515"/>
    </location>
</feature>
<sequence length="516" mass="57019">MTKNYILIAVLFFSLKITAQNSYEYTVESIPFQEFTEIDEVVFNNDDIYSSVIAIPFDFKFYSDYANYSQLVVGSNGTISFDTSNADNFAPWTFNEAIPSAALPYPSIFGPFHDMDNNTADVVGTIFTGVSGQSPNRRFYTIFDNIPQFACNEMLSTSQIVLHETSGIIDVYIKNKPLCATWNNGNAVIGLQKEVGAEIHGIAPPGRNTGQWEATEEGWRFIPTTSFNVVVCDADNDNTEYFDFAVYANTILEQFNLDPAENIVSILDANNTEVTGTVSINAGINSYSIVMNPATDNVSFDLNISFVDCEGDQEADGLPNGMEDVNDNGNLADDDTDGDGIPNYLDNDDDGDTVVTNIELVFGGRDTTPTFLDTDNDGIYNHLDFDDDGDGVLTLDEDYNGNGDPTDDDINENGVADYLDAQQLSVNDISLNTQSFTLYPNPTNTILNLAFASQYNFEGHEIQVKIYDIQGRQLFEVEKELLDNKTQLDVSSLTAGHYILVVKKDGLLKAKKFMVN</sequence>
<organism evidence="4 5">
    <name type="scientific">Lacinutrix gracilariae</name>
    <dbReference type="NCBI Taxonomy" id="1747198"/>
    <lineage>
        <taxon>Bacteria</taxon>
        <taxon>Pseudomonadati</taxon>
        <taxon>Bacteroidota</taxon>
        <taxon>Flavobacteriia</taxon>
        <taxon>Flavobacteriales</taxon>
        <taxon>Flavobacteriaceae</taxon>
        <taxon>Lacinutrix</taxon>
    </lineage>
</organism>
<dbReference type="Proteomes" id="UP001597467">
    <property type="component" value="Unassembled WGS sequence"/>
</dbReference>
<dbReference type="NCBIfam" id="TIGR04183">
    <property type="entry name" value="Por_Secre_tail"/>
    <property type="match status" value="1"/>
</dbReference>
<dbReference type="EMBL" id="JBHULM010000011">
    <property type="protein sequence ID" value="MFD2542197.1"/>
    <property type="molecule type" value="Genomic_DNA"/>
</dbReference>
<feature type="signal peptide" evidence="2">
    <location>
        <begin position="1"/>
        <end position="19"/>
    </location>
</feature>
<comment type="caution">
    <text evidence="4">The sequence shown here is derived from an EMBL/GenBank/DDBJ whole genome shotgun (WGS) entry which is preliminary data.</text>
</comment>
<dbReference type="RefSeq" id="WP_379902794.1">
    <property type="nucleotide sequence ID" value="NZ_JBHULM010000011.1"/>
</dbReference>